<evidence type="ECO:0000313" key="2">
    <source>
        <dbReference type="Proteomes" id="UP000260136"/>
    </source>
</evidence>
<evidence type="ECO:0000313" key="1">
    <source>
        <dbReference type="EMBL" id="SYV94116.1"/>
    </source>
</evidence>
<feature type="non-terminal residue" evidence="1">
    <location>
        <position position="40"/>
    </location>
</feature>
<proteinExistence type="predicted"/>
<name>A0A3B0PRP8_MYCGL</name>
<dbReference type="Proteomes" id="UP000260136">
    <property type="component" value="Chromosome"/>
</dbReference>
<sequence>MDFQSVNNRLEDFKQILIKNNYSEASIKKFLSAFEFAKFW</sequence>
<organism evidence="1 2">
    <name type="scientific">Mycoplasmoides gallisepticum</name>
    <name type="common">Mycoplasma gallisepticum</name>
    <dbReference type="NCBI Taxonomy" id="2096"/>
    <lineage>
        <taxon>Bacteria</taxon>
        <taxon>Bacillati</taxon>
        <taxon>Mycoplasmatota</taxon>
        <taxon>Mycoplasmoidales</taxon>
        <taxon>Mycoplasmoidaceae</taxon>
        <taxon>Mycoplasmoides</taxon>
    </lineage>
</organism>
<dbReference type="AlphaFoldDB" id="A0A3B0PRP8"/>
<reference evidence="2" key="1">
    <citation type="submission" date="2018-06" db="EMBL/GenBank/DDBJ databases">
        <authorList>
            <consortium name="Pathogen Informatics"/>
        </authorList>
    </citation>
    <scope>NUCLEOTIDE SEQUENCE [LARGE SCALE GENOMIC DNA]</scope>
    <source>
        <strain evidence="2">NCTC10115</strain>
    </source>
</reference>
<accession>A0A3B0PRP8</accession>
<gene>
    <name evidence="1" type="ORF">NCTC10115_00423</name>
</gene>
<protein>
    <submittedName>
        <fullName evidence="1">Uncharacterized protein</fullName>
    </submittedName>
</protein>
<dbReference type="EMBL" id="LS991952">
    <property type="protein sequence ID" value="SYV94116.1"/>
    <property type="molecule type" value="Genomic_DNA"/>
</dbReference>